<evidence type="ECO:0000313" key="2">
    <source>
        <dbReference type="EMBL" id="GAA5064969.1"/>
    </source>
</evidence>
<keyword evidence="1" id="KW-0472">Membrane</keyword>
<comment type="caution">
    <text evidence="2">The sequence shown here is derived from an EMBL/GenBank/DDBJ whole genome shotgun (WGS) entry which is preliminary data.</text>
</comment>
<organism evidence="2 3">
    <name type="scientific">[Roseibacterium] beibuensis</name>
    <dbReference type="NCBI Taxonomy" id="1193142"/>
    <lineage>
        <taxon>Bacteria</taxon>
        <taxon>Pseudomonadati</taxon>
        <taxon>Pseudomonadota</taxon>
        <taxon>Alphaproteobacteria</taxon>
        <taxon>Rhodobacterales</taxon>
        <taxon>Roseobacteraceae</taxon>
        <taxon>Roseicyclus</taxon>
    </lineage>
</organism>
<feature type="transmembrane region" description="Helical" evidence="1">
    <location>
        <begin position="83"/>
        <end position="104"/>
    </location>
</feature>
<feature type="transmembrane region" description="Helical" evidence="1">
    <location>
        <begin position="110"/>
        <end position="135"/>
    </location>
</feature>
<gene>
    <name evidence="2" type="ORF">GCM10023209_02000</name>
</gene>
<keyword evidence="3" id="KW-1185">Reference proteome</keyword>
<accession>A0ABP9KW42</accession>
<sequence length="152" mass="16282">MKRNAHRIAGGLAFLLIAGFWTSTVISELSGSQESIATVKTAILWLMTVLIPSLMITGASGFSLADGRRSGLLDRKRRRMPIIAANGLIVLLPSAFFLASRASAGVFDSWFYAVQALELIAGALNLALIGANIRAGMRMTGRLRRKPVTSHG</sequence>
<evidence type="ECO:0000313" key="3">
    <source>
        <dbReference type="Proteomes" id="UP001499910"/>
    </source>
</evidence>
<dbReference type="Proteomes" id="UP001499910">
    <property type="component" value="Unassembled WGS sequence"/>
</dbReference>
<evidence type="ECO:0000256" key="1">
    <source>
        <dbReference type="SAM" id="Phobius"/>
    </source>
</evidence>
<keyword evidence="1" id="KW-0812">Transmembrane</keyword>
<reference evidence="3" key="1">
    <citation type="journal article" date="2019" name="Int. J. Syst. Evol. Microbiol.">
        <title>The Global Catalogue of Microorganisms (GCM) 10K type strain sequencing project: providing services to taxonomists for standard genome sequencing and annotation.</title>
        <authorList>
            <consortium name="The Broad Institute Genomics Platform"/>
            <consortium name="The Broad Institute Genome Sequencing Center for Infectious Disease"/>
            <person name="Wu L."/>
            <person name="Ma J."/>
        </authorList>
    </citation>
    <scope>NUCLEOTIDE SEQUENCE [LARGE SCALE GENOMIC DNA]</scope>
    <source>
        <strain evidence="3">JCM 18015</strain>
    </source>
</reference>
<dbReference type="RefSeq" id="WP_259547174.1">
    <property type="nucleotide sequence ID" value="NZ_BAABHW010000001.1"/>
</dbReference>
<name>A0ABP9KW42_9RHOB</name>
<feature type="transmembrane region" description="Helical" evidence="1">
    <location>
        <begin position="43"/>
        <end position="62"/>
    </location>
</feature>
<proteinExistence type="predicted"/>
<protein>
    <submittedName>
        <fullName evidence="2">Lipoprotein</fullName>
    </submittedName>
</protein>
<keyword evidence="1" id="KW-1133">Transmembrane helix</keyword>
<keyword evidence="2" id="KW-0449">Lipoprotein</keyword>
<dbReference type="EMBL" id="BAABHW010000001">
    <property type="protein sequence ID" value="GAA5064969.1"/>
    <property type="molecule type" value="Genomic_DNA"/>
</dbReference>